<sequence>MDIIQMIEQAQDKPAVKRVFGEPIVQDGMTVIPVARVAGGGGGHGDRGRED</sequence>
<dbReference type="RefSeq" id="WP_387413441.1">
    <property type="nucleotide sequence ID" value="NZ_CP191998.1"/>
</dbReference>
<keyword evidence="2" id="KW-1185">Reference proteome</keyword>
<comment type="caution">
    <text evidence="1">The sequence shown here is derived from an EMBL/GenBank/DDBJ whole genome shotgun (WGS) entry which is preliminary data.</text>
</comment>
<dbReference type="EMBL" id="JBIASD010000013">
    <property type="protein sequence ID" value="MFF3668062.1"/>
    <property type="molecule type" value="Genomic_DNA"/>
</dbReference>
<evidence type="ECO:0008006" key="3">
    <source>
        <dbReference type="Google" id="ProtNLM"/>
    </source>
</evidence>
<accession>A0ABW6SSU7</accession>
<reference evidence="1 2" key="1">
    <citation type="submission" date="2024-10" db="EMBL/GenBank/DDBJ databases">
        <title>The Natural Products Discovery Center: Release of the First 8490 Sequenced Strains for Exploring Actinobacteria Biosynthetic Diversity.</title>
        <authorList>
            <person name="Kalkreuter E."/>
            <person name="Kautsar S.A."/>
            <person name="Yang D."/>
            <person name="Bader C.D."/>
            <person name="Teijaro C.N."/>
            <person name="Fluegel L."/>
            <person name="Davis C.M."/>
            <person name="Simpson J.R."/>
            <person name="Lauterbach L."/>
            <person name="Steele A.D."/>
            <person name="Gui C."/>
            <person name="Meng S."/>
            <person name="Li G."/>
            <person name="Viehrig K."/>
            <person name="Ye F."/>
            <person name="Su P."/>
            <person name="Kiefer A.F."/>
            <person name="Nichols A."/>
            <person name="Cepeda A.J."/>
            <person name="Yan W."/>
            <person name="Fan B."/>
            <person name="Jiang Y."/>
            <person name="Adhikari A."/>
            <person name="Zheng C.-J."/>
            <person name="Schuster L."/>
            <person name="Cowan T.M."/>
            <person name="Smanski M.J."/>
            <person name="Chevrette M.G."/>
            <person name="De Carvalho L.P.S."/>
            <person name="Shen B."/>
        </authorList>
    </citation>
    <scope>NUCLEOTIDE SEQUENCE [LARGE SCALE GENOMIC DNA]</scope>
    <source>
        <strain evidence="1 2">NPDC002173</strain>
    </source>
</reference>
<gene>
    <name evidence="1" type="ORF">ACFYXI_20980</name>
</gene>
<proteinExistence type="predicted"/>
<evidence type="ECO:0000313" key="1">
    <source>
        <dbReference type="EMBL" id="MFF3668062.1"/>
    </source>
</evidence>
<organism evidence="1 2">
    <name type="scientific">Microtetraspora malaysiensis</name>
    <dbReference type="NCBI Taxonomy" id="161358"/>
    <lineage>
        <taxon>Bacteria</taxon>
        <taxon>Bacillati</taxon>
        <taxon>Actinomycetota</taxon>
        <taxon>Actinomycetes</taxon>
        <taxon>Streptosporangiales</taxon>
        <taxon>Streptosporangiaceae</taxon>
        <taxon>Microtetraspora</taxon>
    </lineage>
</organism>
<protein>
    <recommendedName>
        <fullName evidence="3">Sporulation protein YtfJ</fullName>
    </recommendedName>
</protein>
<evidence type="ECO:0000313" key="2">
    <source>
        <dbReference type="Proteomes" id="UP001602013"/>
    </source>
</evidence>
<name>A0ABW6SSU7_9ACTN</name>
<dbReference type="Proteomes" id="UP001602013">
    <property type="component" value="Unassembled WGS sequence"/>
</dbReference>